<dbReference type="SUPFAM" id="SSF57716">
    <property type="entry name" value="Glucocorticoid receptor-like (DNA-binding domain)"/>
    <property type="match status" value="1"/>
</dbReference>
<name>A0A1A9WB07_9MUSC</name>
<dbReference type="SMART" id="SM00868">
    <property type="entry name" value="zf-AD"/>
    <property type="match status" value="1"/>
</dbReference>
<keyword evidence="2" id="KW-0862">Zinc</keyword>
<keyword evidence="2" id="KW-0479">Metal-binding</keyword>
<feature type="domain" description="C2H2-type" evidence="3">
    <location>
        <begin position="147"/>
        <end position="175"/>
    </location>
</feature>
<evidence type="ECO:0000313" key="6">
    <source>
        <dbReference type="Proteomes" id="UP000091820"/>
    </source>
</evidence>
<dbReference type="EnsemblMetazoa" id="GBRI012765-RA">
    <property type="protein sequence ID" value="GBRI012765-PA"/>
    <property type="gene ID" value="GBRI012765"/>
</dbReference>
<dbReference type="PROSITE" id="PS51915">
    <property type="entry name" value="ZAD"/>
    <property type="match status" value="1"/>
</dbReference>
<dbReference type="PROSITE" id="PS00028">
    <property type="entry name" value="ZINC_FINGER_C2H2_1"/>
    <property type="match status" value="1"/>
</dbReference>
<accession>A0A1A9WB07</accession>
<dbReference type="Gene3D" id="3.40.1800.20">
    <property type="match status" value="1"/>
</dbReference>
<feature type="binding site" evidence="2">
    <location>
        <position position="60"/>
    </location>
    <ligand>
        <name>Zn(2+)</name>
        <dbReference type="ChEBI" id="CHEBI:29105"/>
    </ligand>
</feature>
<dbReference type="Proteomes" id="UP000091820">
    <property type="component" value="Unassembled WGS sequence"/>
</dbReference>
<organism evidence="5 6">
    <name type="scientific">Glossina brevipalpis</name>
    <dbReference type="NCBI Taxonomy" id="37001"/>
    <lineage>
        <taxon>Eukaryota</taxon>
        <taxon>Metazoa</taxon>
        <taxon>Ecdysozoa</taxon>
        <taxon>Arthropoda</taxon>
        <taxon>Hexapoda</taxon>
        <taxon>Insecta</taxon>
        <taxon>Pterygota</taxon>
        <taxon>Neoptera</taxon>
        <taxon>Endopterygota</taxon>
        <taxon>Diptera</taxon>
        <taxon>Brachycera</taxon>
        <taxon>Muscomorpha</taxon>
        <taxon>Hippoboscoidea</taxon>
        <taxon>Glossinidae</taxon>
        <taxon>Glossina</taxon>
    </lineage>
</organism>
<dbReference type="InterPro" id="IPR013087">
    <property type="entry name" value="Znf_C2H2_type"/>
</dbReference>
<dbReference type="PROSITE" id="PS50157">
    <property type="entry name" value="ZINC_FINGER_C2H2_2"/>
    <property type="match status" value="1"/>
</dbReference>
<sequence>MVDIFNNLCRACNTQQNDLLSIYNPRLTDASPSILEMLEYCTPLSVKNSKMYPEYICFDCVKRLEISYQFLRRYNLAQQEFEVSHELLQEKENINNIHEMTVAPEGEMYEDFGKKSTVEYTVSVKDDVIVGNTDSTTNLSPTMDVTELCPLCGKTFFTEKALNLHLKIFHKQKSKTSLA</sequence>
<evidence type="ECO:0000256" key="2">
    <source>
        <dbReference type="PROSITE-ProRule" id="PRU01263"/>
    </source>
</evidence>
<evidence type="ECO:0000259" key="3">
    <source>
        <dbReference type="PROSITE" id="PS50157"/>
    </source>
</evidence>
<dbReference type="GO" id="GO:0005634">
    <property type="term" value="C:nucleus"/>
    <property type="evidence" value="ECO:0007669"/>
    <property type="project" value="InterPro"/>
</dbReference>
<dbReference type="InterPro" id="IPR012934">
    <property type="entry name" value="Znf_AD"/>
</dbReference>
<feature type="binding site" evidence="2">
    <location>
        <position position="12"/>
    </location>
    <ligand>
        <name>Zn(2+)</name>
        <dbReference type="ChEBI" id="CHEBI:29105"/>
    </ligand>
</feature>
<protein>
    <submittedName>
        <fullName evidence="5">Uncharacterized protein</fullName>
    </submittedName>
</protein>
<keyword evidence="1" id="KW-0863">Zinc-finger</keyword>
<evidence type="ECO:0000259" key="4">
    <source>
        <dbReference type="PROSITE" id="PS51915"/>
    </source>
</evidence>
<dbReference type="GO" id="GO:0008270">
    <property type="term" value="F:zinc ion binding"/>
    <property type="evidence" value="ECO:0007669"/>
    <property type="project" value="UniProtKB-UniRule"/>
</dbReference>
<dbReference type="AlphaFoldDB" id="A0A1A9WB07"/>
<feature type="domain" description="ZAD" evidence="4">
    <location>
        <begin position="7"/>
        <end position="84"/>
    </location>
</feature>
<dbReference type="VEuPathDB" id="VectorBase:GBRI012765"/>
<reference evidence="5" key="2">
    <citation type="submission" date="2020-05" db="UniProtKB">
        <authorList>
            <consortium name="EnsemblMetazoa"/>
        </authorList>
    </citation>
    <scope>IDENTIFICATION</scope>
    <source>
        <strain evidence="5">IAEA</strain>
    </source>
</reference>
<evidence type="ECO:0000313" key="5">
    <source>
        <dbReference type="EnsemblMetazoa" id="GBRI012765-PA"/>
    </source>
</evidence>
<feature type="binding site" evidence="2">
    <location>
        <position position="9"/>
    </location>
    <ligand>
        <name>Zn(2+)</name>
        <dbReference type="ChEBI" id="CHEBI:29105"/>
    </ligand>
</feature>
<dbReference type="Gene3D" id="3.30.160.60">
    <property type="entry name" value="Classic Zinc Finger"/>
    <property type="match status" value="1"/>
</dbReference>
<evidence type="ECO:0000256" key="1">
    <source>
        <dbReference type="PROSITE-ProRule" id="PRU00042"/>
    </source>
</evidence>
<feature type="binding site" evidence="2">
    <location>
        <position position="57"/>
    </location>
    <ligand>
        <name>Zn(2+)</name>
        <dbReference type="ChEBI" id="CHEBI:29105"/>
    </ligand>
</feature>
<reference evidence="6" key="1">
    <citation type="submission" date="2014-03" db="EMBL/GenBank/DDBJ databases">
        <authorList>
            <person name="Aksoy S."/>
            <person name="Warren W."/>
            <person name="Wilson R.K."/>
        </authorList>
    </citation>
    <scope>NUCLEOTIDE SEQUENCE [LARGE SCALE GENOMIC DNA]</scope>
    <source>
        <strain evidence="6">IAEA</strain>
    </source>
</reference>
<keyword evidence="6" id="KW-1185">Reference proteome</keyword>
<dbReference type="Pfam" id="PF07776">
    <property type="entry name" value="zf-AD"/>
    <property type="match status" value="1"/>
</dbReference>
<proteinExistence type="predicted"/>